<dbReference type="HOGENOM" id="CLU_3298859_0_0_6"/>
<sequence>MGMTSNLRIQASNGDGFVWLACCRQSPVESTENGIKSNCR</sequence>
<dbReference type="AlphaFoldDB" id="A0A068R341"/>
<evidence type="ECO:0000313" key="2">
    <source>
        <dbReference type="Proteomes" id="UP000032735"/>
    </source>
</evidence>
<dbReference type="EMBL" id="FO704551">
    <property type="protein sequence ID" value="CDG21603.1"/>
    <property type="molecule type" value="Genomic_DNA"/>
</dbReference>
<evidence type="ECO:0000313" key="1">
    <source>
        <dbReference type="EMBL" id="CDG21603.1"/>
    </source>
</evidence>
<organism evidence="1 2">
    <name type="scientific">Xenorhabdus poinarii G6</name>
    <dbReference type="NCBI Taxonomy" id="1354304"/>
    <lineage>
        <taxon>Bacteria</taxon>
        <taxon>Pseudomonadati</taxon>
        <taxon>Pseudomonadota</taxon>
        <taxon>Gammaproteobacteria</taxon>
        <taxon>Enterobacterales</taxon>
        <taxon>Morganellaceae</taxon>
        <taxon>Xenorhabdus</taxon>
    </lineage>
</organism>
<proteinExistence type="predicted"/>
<reference evidence="1 2" key="1">
    <citation type="submission" date="2013-07" db="EMBL/GenBank/DDBJ databases">
        <authorList>
            <person name="Genoscope - CEA"/>
        </authorList>
    </citation>
    <scope>NUCLEOTIDE SEQUENCE [LARGE SCALE GENOMIC DNA]</scope>
    <source>
        <strain evidence="1 2">G6</strain>
    </source>
</reference>
<dbReference type="Proteomes" id="UP000032735">
    <property type="component" value="Chromosome"/>
</dbReference>
<keyword evidence="2" id="KW-1185">Reference proteome</keyword>
<name>A0A068R341_9GAMM</name>
<accession>A0A068R341</accession>
<dbReference type="KEGG" id="xpo:XPG1_1948"/>
<protein>
    <submittedName>
        <fullName evidence="1">Uncharacterized protein</fullName>
    </submittedName>
</protein>
<dbReference type="STRING" id="1354304.XPG1_1948"/>
<gene>
    <name evidence="1" type="ORF">XPG1_1948</name>
</gene>